<dbReference type="RefSeq" id="WP_164258071.1">
    <property type="nucleotide sequence ID" value="NZ_JAAGMK010000559.1"/>
</dbReference>
<accession>A0A6G3SU02</accession>
<protein>
    <submittedName>
        <fullName evidence="2">Uncharacterized protein</fullName>
    </submittedName>
</protein>
<keyword evidence="1" id="KW-1133">Transmembrane helix</keyword>
<keyword evidence="1" id="KW-0812">Transmembrane</keyword>
<proteinExistence type="predicted"/>
<dbReference type="AlphaFoldDB" id="A0A6G3SU02"/>
<feature type="transmembrane region" description="Helical" evidence="1">
    <location>
        <begin position="73"/>
        <end position="93"/>
    </location>
</feature>
<evidence type="ECO:0000313" key="2">
    <source>
        <dbReference type="EMBL" id="NEB86343.1"/>
    </source>
</evidence>
<feature type="transmembrane region" description="Helical" evidence="1">
    <location>
        <begin position="105"/>
        <end position="126"/>
    </location>
</feature>
<reference evidence="2" key="1">
    <citation type="submission" date="2020-01" db="EMBL/GenBank/DDBJ databases">
        <title>Insect and environment-associated Actinomycetes.</title>
        <authorList>
            <person name="Currrie C."/>
            <person name="Chevrette M."/>
            <person name="Carlson C."/>
            <person name="Stubbendieck R."/>
            <person name="Wendt-Pienkowski E."/>
        </authorList>
    </citation>
    <scope>NUCLEOTIDE SEQUENCE</scope>
    <source>
        <strain evidence="2">SID505</strain>
    </source>
</reference>
<sequence>MQRIGSRVGMRLVHMTHTEHRGSATYHYYRIQTAWVDRPPEGVRTGSLRCATCGDMVGFRLHSRARARARQRLWLAAVLISASSLAALIVLTARIISDDGTGTQTLVPTALSVLALLVSVVVLPGVDGVTSARPRNSGPHAFTPLKPRVAWSKPPAADWPVRAEIVFSDAEPGPGPLAP</sequence>
<name>A0A6G3SU02_STRAQ</name>
<dbReference type="EMBL" id="JAAGMK010000559">
    <property type="protein sequence ID" value="NEB86343.1"/>
    <property type="molecule type" value="Genomic_DNA"/>
</dbReference>
<keyword evidence="1" id="KW-0472">Membrane</keyword>
<organism evidence="2">
    <name type="scientific">Streptomyces anulatus</name>
    <name type="common">Streptomyces chrysomallus</name>
    <dbReference type="NCBI Taxonomy" id="1892"/>
    <lineage>
        <taxon>Bacteria</taxon>
        <taxon>Bacillati</taxon>
        <taxon>Actinomycetota</taxon>
        <taxon>Actinomycetes</taxon>
        <taxon>Kitasatosporales</taxon>
        <taxon>Streptomycetaceae</taxon>
        <taxon>Streptomyces</taxon>
    </lineage>
</organism>
<evidence type="ECO:0000256" key="1">
    <source>
        <dbReference type="SAM" id="Phobius"/>
    </source>
</evidence>
<gene>
    <name evidence="2" type="ORF">G3I43_19490</name>
</gene>
<comment type="caution">
    <text evidence="2">The sequence shown here is derived from an EMBL/GenBank/DDBJ whole genome shotgun (WGS) entry which is preliminary data.</text>
</comment>